<dbReference type="Pfam" id="PF00356">
    <property type="entry name" value="LacI"/>
    <property type="match status" value="1"/>
</dbReference>
<dbReference type="Proteomes" id="UP001499854">
    <property type="component" value="Unassembled WGS sequence"/>
</dbReference>
<evidence type="ECO:0000256" key="3">
    <source>
        <dbReference type="ARBA" id="ARBA00023163"/>
    </source>
</evidence>
<evidence type="ECO:0000256" key="2">
    <source>
        <dbReference type="ARBA" id="ARBA00023125"/>
    </source>
</evidence>
<accession>A0ABN2RDZ6</accession>
<dbReference type="InterPro" id="IPR028082">
    <property type="entry name" value="Peripla_BP_I"/>
</dbReference>
<dbReference type="Pfam" id="PF13377">
    <property type="entry name" value="Peripla_BP_3"/>
    <property type="match status" value="1"/>
</dbReference>
<dbReference type="InterPro" id="IPR046335">
    <property type="entry name" value="LacI/GalR-like_sensor"/>
</dbReference>
<dbReference type="PANTHER" id="PTHR30146:SF153">
    <property type="entry name" value="LACTOSE OPERON REPRESSOR"/>
    <property type="match status" value="1"/>
</dbReference>
<keyword evidence="2 5" id="KW-0238">DNA-binding</keyword>
<dbReference type="PANTHER" id="PTHR30146">
    <property type="entry name" value="LACI-RELATED TRANSCRIPTIONAL REPRESSOR"/>
    <property type="match status" value="1"/>
</dbReference>
<dbReference type="GO" id="GO:0003677">
    <property type="term" value="F:DNA binding"/>
    <property type="evidence" value="ECO:0007669"/>
    <property type="project" value="UniProtKB-KW"/>
</dbReference>
<organism evidence="5 6">
    <name type="scientific">Catenulispora subtropica</name>
    <dbReference type="NCBI Taxonomy" id="450798"/>
    <lineage>
        <taxon>Bacteria</taxon>
        <taxon>Bacillati</taxon>
        <taxon>Actinomycetota</taxon>
        <taxon>Actinomycetes</taxon>
        <taxon>Catenulisporales</taxon>
        <taxon>Catenulisporaceae</taxon>
        <taxon>Catenulispora</taxon>
    </lineage>
</organism>
<evidence type="ECO:0000256" key="1">
    <source>
        <dbReference type="ARBA" id="ARBA00023015"/>
    </source>
</evidence>
<gene>
    <name evidence="5" type="ORF">GCM10009838_26700</name>
</gene>
<dbReference type="SUPFAM" id="SSF47413">
    <property type="entry name" value="lambda repressor-like DNA-binding domains"/>
    <property type="match status" value="1"/>
</dbReference>
<reference evidence="5 6" key="1">
    <citation type="journal article" date="2019" name="Int. J. Syst. Evol. Microbiol.">
        <title>The Global Catalogue of Microorganisms (GCM) 10K type strain sequencing project: providing services to taxonomists for standard genome sequencing and annotation.</title>
        <authorList>
            <consortium name="The Broad Institute Genomics Platform"/>
            <consortium name="The Broad Institute Genome Sequencing Center for Infectious Disease"/>
            <person name="Wu L."/>
            <person name="Ma J."/>
        </authorList>
    </citation>
    <scope>NUCLEOTIDE SEQUENCE [LARGE SCALE GENOMIC DNA]</scope>
    <source>
        <strain evidence="5 6">JCM 16013</strain>
    </source>
</reference>
<dbReference type="RefSeq" id="WP_344657291.1">
    <property type="nucleotide sequence ID" value="NZ_BAAAQM010000012.1"/>
</dbReference>
<dbReference type="PROSITE" id="PS50932">
    <property type="entry name" value="HTH_LACI_2"/>
    <property type="match status" value="1"/>
</dbReference>
<protein>
    <submittedName>
        <fullName evidence="5">LacI family DNA-binding transcriptional regulator</fullName>
    </submittedName>
</protein>
<keyword evidence="1" id="KW-0805">Transcription regulation</keyword>
<sequence>MAATLKDVAALAGVSIKTVSNVVNGYGFVKPENRRRVEEALKATGYRPNLGARNLRRGRTGFIAMVVPELSVPYFGELVSLVIGAAADRDWTVLIEQTQGVRDREREALSALGPHMVDGAILSPEALTAEDLAVLDPGVPFVMLGEHAVHTAADHVAIDNVAAAKEAVAHLAGLGRRRIAAIGANTARGTAALRLRGYREALEDAGLPFDPALVAPAAKYHRREGAQAMAALLDLPEPPDAVFCFNDLLAVGALRTAADRGLWVPEDLAVVGFDNIEEAAYAIPRLTTVAPDKQAIAETAVHLLHSRVIDRDEREPQAVQAAFRLEVRGSSRPRDAARGPRP</sequence>
<keyword evidence="3" id="KW-0804">Transcription</keyword>
<evidence type="ECO:0000313" key="6">
    <source>
        <dbReference type="Proteomes" id="UP001499854"/>
    </source>
</evidence>
<dbReference type="CDD" id="cd06267">
    <property type="entry name" value="PBP1_LacI_sugar_binding-like"/>
    <property type="match status" value="1"/>
</dbReference>
<dbReference type="Gene3D" id="1.10.260.40">
    <property type="entry name" value="lambda repressor-like DNA-binding domains"/>
    <property type="match status" value="1"/>
</dbReference>
<dbReference type="SMART" id="SM00354">
    <property type="entry name" value="HTH_LACI"/>
    <property type="match status" value="1"/>
</dbReference>
<dbReference type="SUPFAM" id="SSF53822">
    <property type="entry name" value="Periplasmic binding protein-like I"/>
    <property type="match status" value="1"/>
</dbReference>
<dbReference type="CDD" id="cd01392">
    <property type="entry name" value="HTH_LacI"/>
    <property type="match status" value="1"/>
</dbReference>
<dbReference type="InterPro" id="IPR000843">
    <property type="entry name" value="HTH_LacI"/>
</dbReference>
<evidence type="ECO:0000259" key="4">
    <source>
        <dbReference type="PROSITE" id="PS50932"/>
    </source>
</evidence>
<dbReference type="PRINTS" id="PR00036">
    <property type="entry name" value="HTHLACI"/>
</dbReference>
<evidence type="ECO:0000313" key="5">
    <source>
        <dbReference type="EMBL" id="GAA1967214.1"/>
    </source>
</evidence>
<proteinExistence type="predicted"/>
<feature type="domain" description="HTH lacI-type" evidence="4">
    <location>
        <begin position="3"/>
        <end position="57"/>
    </location>
</feature>
<keyword evidence="6" id="KW-1185">Reference proteome</keyword>
<dbReference type="Gene3D" id="3.40.50.2300">
    <property type="match status" value="2"/>
</dbReference>
<dbReference type="EMBL" id="BAAAQM010000012">
    <property type="protein sequence ID" value="GAA1967214.1"/>
    <property type="molecule type" value="Genomic_DNA"/>
</dbReference>
<dbReference type="InterPro" id="IPR010982">
    <property type="entry name" value="Lambda_DNA-bd_dom_sf"/>
</dbReference>
<dbReference type="PROSITE" id="PS00356">
    <property type="entry name" value="HTH_LACI_1"/>
    <property type="match status" value="1"/>
</dbReference>
<name>A0ABN2RDZ6_9ACTN</name>
<comment type="caution">
    <text evidence="5">The sequence shown here is derived from an EMBL/GenBank/DDBJ whole genome shotgun (WGS) entry which is preliminary data.</text>
</comment>